<sequence length="515" mass="56493">MSLNNAAVRMDMVAKTARDIINRHPQSTLTYPSFKSTSKVRLASFMQTSIEMSISIFDAKLQDLATLTSETTVGFDSEQLGAVSGSCAAESLLMTSYVSSKNTVMISDTQKDLAEKKEYNPPKCFKVPSNKPSNAEVASLREVGGEFCTSYNRYNAPRSTNFLVSATTTPSTTTETRTETIVHVSTSTTFLTEHTMFTVTSVVPSTHWILTPGAQQLETHFKKRDVPAATINSLVRHPHSPPAVTAPTFAKRAVATPAMVAGWEPTKISYACSQIATGTVTTSSYQSTSTVYSGVSTVFSTRTVGVQGPLVTQSVTYTVPQYTTTTVTEGVVTSTRATSCPLQTQVSCFTITGHGAPHIEGKPLGMKDGDGNPRFDINIAEPGVFYLTTNGTLIGYQTPSNPGSTERVALCGSRDIEWIMTMKLWAYPSYQRAMCSRDCTTKTLTCTTKTLTCTNAVDGSDVMHVYKNADEDYDSWYGYVDDREWTPRWGTDEGTWFRTVYPVQLRWEEECPCQY</sequence>
<reference evidence="2" key="1">
    <citation type="submission" date="2012-06" db="EMBL/GenBank/DDBJ databases">
        <title>The genome sequence of Coniosporium apollinis CBS 100218.</title>
        <authorList>
            <consortium name="The Broad Institute Genome Sequencing Platform"/>
            <person name="Cuomo C."/>
            <person name="Gorbushina A."/>
            <person name="Noack S."/>
            <person name="Walker B."/>
            <person name="Young S.K."/>
            <person name="Zeng Q."/>
            <person name="Gargeya S."/>
            <person name="Fitzgerald M."/>
            <person name="Haas B."/>
            <person name="Abouelleil A."/>
            <person name="Alvarado L."/>
            <person name="Arachchi H.M."/>
            <person name="Berlin A.M."/>
            <person name="Chapman S.B."/>
            <person name="Goldberg J."/>
            <person name="Griggs A."/>
            <person name="Gujja S."/>
            <person name="Hansen M."/>
            <person name="Howarth C."/>
            <person name="Imamovic A."/>
            <person name="Larimer J."/>
            <person name="McCowan C."/>
            <person name="Montmayeur A."/>
            <person name="Murphy C."/>
            <person name="Neiman D."/>
            <person name="Pearson M."/>
            <person name="Priest M."/>
            <person name="Roberts A."/>
            <person name="Saif S."/>
            <person name="Shea T."/>
            <person name="Sisk P."/>
            <person name="Sykes S."/>
            <person name="Wortman J."/>
            <person name="Nusbaum C."/>
            <person name="Birren B."/>
        </authorList>
    </citation>
    <scope>NUCLEOTIDE SEQUENCE [LARGE SCALE GENOMIC DNA]</scope>
    <source>
        <strain evidence="2">CBS 100218</strain>
    </source>
</reference>
<evidence type="ECO:0000313" key="2">
    <source>
        <dbReference type="Proteomes" id="UP000016924"/>
    </source>
</evidence>
<protein>
    <submittedName>
        <fullName evidence="1">Uncharacterized protein</fullName>
    </submittedName>
</protein>
<dbReference type="EMBL" id="JH767588">
    <property type="protein sequence ID" value="EON67523.1"/>
    <property type="molecule type" value="Genomic_DNA"/>
</dbReference>
<gene>
    <name evidence="1" type="ORF">W97_06891</name>
</gene>
<proteinExistence type="predicted"/>
<dbReference type="AlphaFoldDB" id="R7Z0B1"/>
<evidence type="ECO:0000313" key="1">
    <source>
        <dbReference type="EMBL" id="EON67523.1"/>
    </source>
</evidence>
<dbReference type="RefSeq" id="XP_007782840.1">
    <property type="nucleotide sequence ID" value="XM_007784650.1"/>
</dbReference>
<dbReference type="STRING" id="1168221.R7Z0B1"/>
<keyword evidence="2" id="KW-1185">Reference proteome</keyword>
<name>R7Z0B1_CONA1</name>
<organism evidence="1 2">
    <name type="scientific">Coniosporium apollinis (strain CBS 100218)</name>
    <name type="common">Rock-inhabiting black yeast</name>
    <dbReference type="NCBI Taxonomy" id="1168221"/>
    <lineage>
        <taxon>Eukaryota</taxon>
        <taxon>Fungi</taxon>
        <taxon>Dikarya</taxon>
        <taxon>Ascomycota</taxon>
        <taxon>Pezizomycotina</taxon>
        <taxon>Dothideomycetes</taxon>
        <taxon>Dothideomycetes incertae sedis</taxon>
        <taxon>Coniosporium</taxon>
    </lineage>
</organism>
<dbReference type="Proteomes" id="UP000016924">
    <property type="component" value="Unassembled WGS sequence"/>
</dbReference>
<dbReference type="HOGENOM" id="CLU_528935_0_0_1"/>
<dbReference type="OrthoDB" id="3946768at2759"/>
<accession>R7Z0B1</accession>
<dbReference type="eggNOG" id="ENOG502SR1G">
    <property type="taxonomic scope" value="Eukaryota"/>
</dbReference>
<dbReference type="GeneID" id="19904202"/>